<feature type="transmembrane region" description="Helical" evidence="12">
    <location>
        <begin position="414"/>
        <end position="435"/>
    </location>
</feature>
<keyword evidence="9 12" id="KW-1133">Transmembrane helix</keyword>
<organism evidence="13 14">
    <name type="scientific">Methanomethylovorans hollandica (strain DSM 15978 / NBRC 107637 / DMS1)</name>
    <dbReference type="NCBI Taxonomy" id="867904"/>
    <lineage>
        <taxon>Archaea</taxon>
        <taxon>Methanobacteriati</taxon>
        <taxon>Methanobacteriota</taxon>
        <taxon>Stenosarchaea group</taxon>
        <taxon>Methanomicrobia</taxon>
        <taxon>Methanosarcinales</taxon>
        <taxon>Methanosarcinaceae</taxon>
        <taxon>Methanomethylovorans</taxon>
    </lineage>
</organism>
<feature type="transmembrane region" description="Helical" evidence="12">
    <location>
        <begin position="68"/>
        <end position="91"/>
    </location>
</feature>
<feature type="transmembrane region" description="Helical" evidence="12">
    <location>
        <begin position="37"/>
        <end position="56"/>
    </location>
</feature>
<dbReference type="OrthoDB" id="111943at2157"/>
<feature type="transmembrane region" description="Helical" evidence="12">
    <location>
        <begin position="267"/>
        <end position="289"/>
    </location>
</feature>
<feature type="transmembrane region" description="Helical" evidence="12">
    <location>
        <begin position="234"/>
        <end position="255"/>
    </location>
</feature>
<accession>L0KZX3</accession>
<dbReference type="GO" id="GO:0005886">
    <property type="term" value="C:plasma membrane"/>
    <property type="evidence" value="ECO:0007669"/>
    <property type="project" value="UniProtKB-SubCell"/>
</dbReference>
<evidence type="ECO:0000256" key="2">
    <source>
        <dbReference type="ARBA" id="ARBA00009137"/>
    </source>
</evidence>
<dbReference type="PANTHER" id="PTHR32024:SF2">
    <property type="entry name" value="TRK SYSTEM POTASSIUM UPTAKE PROTEIN TRKG-RELATED"/>
    <property type="match status" value="1"/>
</dbReference>
<keyword evidence="6" id="KW-0633">Potassium transport</keyword>
<dbReference type="InterPro" id="IPR003445">
    <property type="entry name" value="Cat_transpt"/>
</dbReference>
<evidence type="ECO:0000256" key="12">
    <source>
        <dbReference type="SAM" id="Phobius"/>
    </source>
</evidence>
<proteinExistence type="inferred from homology"/>
<evidence type="ECO:0000256" key="5">
    <source>
        <dbReference type="ARBA" id="ARBA00022519"/>
    </source>
</evidence>
<protein>
    <submittedName>
        <fullName evidence="13">Trk-type K+ transport system, membrane component</fullName>
    </submittedName>
</protein>
<dbReference type="HOGENOM" id="CLU_030708_0_2_2"/>
<dbReference type="PIRSF" id="PIRSF006247">
    <property type="entry name" value="TrkH"/>
    <property type="match status" value="1"/>
</dbReference>
<dbReference type="STRING" id="867904.Metho_2064"/>
<dbReference type="Pfam" id="PF02386">
    <property type="entry name" value="TrkH"/>
    <property type="match status" value="1"/>
</dbReference>
<feature type="transmembrane region" description="Helical" evidence="12">
    <location>
        <begin position="128"/>
        <end position="148"/>
    </location>
</feature>
<dbReference type="GeneID" id="14406577"/>
<reference evidence="14" key="1">
    <citation type="submission" date="2012-02" db="EMBL/GenBank/DDBJ databases">
        <title>Complete sequence of chromosome of Methanomethylovorans hollandica DSM 15978.</title>
        <authorList>
            <person name="Lucas S."/>
            <person name="Copeland A."/>
            <person name="Lapidus A."/>
            <person name="Glavina del Rio T."/>
            <person name="Dalin E."/>
            <person name="Tice H."/>
            <person name="Bruce D."/>
            <person name="Goodwin L."/>
            <person name="Pitluck S."/>
            <person name="Peters L."/>
            <person name="Mikhailova N."/>
            <person name="Held B."/>
            <person name="Kyrpides N."/>
            <person name="Mavromatis K."/>
            <person name="Ivanova N."/>
            <person name="Brettin T."/>
            <person name="Detter J.C."/>
            <person name="Han C."/>
            <person name="Larimer F."/>
            <person name="Land M."/>
            <person name="Hauser L."/>
            <person name="Markowitz V."/>
            <person name="Cheng J.-F."/>
            <person name="Hugenholtz P."/>
            <person name="Woyke T."/>
            <person name="Wu D."/>
            <person name="Spring S."/>
            <person name="Schroeder M."/>
            <person name="Brambilla E."/>
            <person name="Klenk H.-P."/>
            <person name="Eisen J.A."/>
        </authorList>
    </citation>
    <scope>NUCLEOTIDE SEQUENCE [LARGE SCALE GENOMIC DNA]</scope>
    <source>
        <strain evidence="14">DSM 15978 / NBRC 107637 / DMS1</strain>
    </source>
</reference>
<keyword evidence="4" id="KW-1003">Cell membrane</keyword>
<gene>
    <name evidence="13" type="ordered locus">Metho_2064</name>
</gene>
<comment type="similarity">
    <text evidence="2">Belongs to the TrkH potassium transport family.</text>
</comment>
<feature type="transmembrane region" description="Helical" evidence="12">
    <location>
        <begin position="178"/>
        <end position="197"/>
    </location>
</feature>
<keyword evidence="10" id="KW-0406">Ion transport</keyword>
<dbReference type="Proteomes" id="UP000010866">
    <property type="component" value="Chromosome"/>
</dbReference>
<comment type="subcellular location">
    <subcellularLocation>
        <location evidence="1">Cell inner membrane</location>
        <topology evidence="1">Multi-pass membrane protein</topology>
    </subcellularLocation>
</comment>
<keyword evidence="5" id="KW-0997">Cell inner membrane</keyword>
<evidence type="ECO:0000256" key="9">
    <source>
        <dbReference type="ARBA" id="ARBA00022989"/>
    </source>
</evidence>
<dbReference type="GO" id="GO:0015379">
    <property type="term" value="F:potassium:chloride symporter activity"/>
    <property type="evidence" value="ECO:0007669"/>
    <property type="project" value="InterPro"/>
</dbReference>
<dbReference type="InterPro" id="IPR004772">
    <property type="entry name" value="TrkH"/>
</dbReference>
<evidence type="ECO:0000256" key="8">
    <source>
        <dbReference type="ARBA" id="ARBA00022958"/>
    </source>
</evidence>
<keyword evidence="11 12" id="KW-0472">Membrane</keyword>
<keyword evidence="3" id="KW-0813">Transport</keyword>
<evidence type="ECO:0000313" key="13">
    <source>
        <dbReference type="EMBL" id="AGB50230.1"/>
    </source>
</evidence>
<feature type="transmembrane region" description="Helical" evidence="12">
    <location>
        <begin position="447"/>
        <end position="470"/>
    </location>
</feature>
<name>L0KZX3_METHD</name>
<evidence type="ECO:0000256" key="4">
    <source>
        <dbReference type="ARBA" id="ARBA00022475"/>
    </source>
</evidence>
<keyword evidence="14" id="KW-1185">Reference proteome</keyword>
<sequence>MNSAVVLSVLGTLLRFQGIIMIIPLLVAVYYNESTMPFIVGIVLTEIAGTFLWLRYKSDAEWKHREAFATVAFGWLTVTIFGTIPFIISGISPINALFESMAGFTATGATILDNIESHSKSILFWRSMIQWIGGMGIIVLFIAILPKLNIGSRHLFRAEVPGLKEEKIKPRIRETAKILWMVYLLISSLQIAMLYLAGMSIYDAIVHTFTTIGSAGFSPYGESIVAFNSPLIEAIITLFMFIAGVNFVLLYRTFYIDHTSIFRDEEFKFYTAIILTATAVLILTLRYGIAADPFTCLRYALFQVVSIITTTGFASVDFNLWPDSSRIVLVFMMFIGGCAGSTSGGPTVVRVLLLLKYANGELFKFIHPRAVKPIKFNGKVVPAEIIHQVISFMVIYFLIFVTSTFLISLMNVDIVTAFTASIATLGNVGPGLNLVGPMSSYNCMPSIAKLIMIMNMWIGRLEVFTVMVLFTPEFWKK</sequence>
<keyword evidence="8" id="KW-0630">Potassium</keyword>
<feature type="transmembrane region" description="Helical" evidence="12">
    <location>
        <begin position="385"/>
        <end position="407"/>
    </location>
</feature>
<evidence type="ECO:0000256" key="6">
    <source>
        <dbReference type="ARBA" id="ARBA00022538"/>
    </source>
</evidence>
<dbReference type="KEGG" id="mhz:Metho_2064"/>
<dbReference type="PANTHER" id="PTHR32024">
    <property type="entry name" value="TRK SYSTEM POTASSIUM UPTAKE PROTEIN TRKG-RELATED"/>
    <property type="match status" value="1"/>
</dbReference>
<dbReference type="AlphaFoldDB" id="L0KZX3"/>
<dbReference type="EMBL" id="CP003362">
    <property type="protein sequence ID" value="AGB50230.1"/>
    <property type="molecule type" value="Genomic_DNA"/>
</dbReference>
<feature type="transmembrane region" description="Helical" evidence="12">
    <location>
        <begin position="301"/>
        <end position="320"/>
    </location>
</feature>
<dbReference type="RefSeq" id="WP_015325395.1">
    <property type="nucleotide sequence ID" value="NC_019977.1"/>
</dbReference>
<evidence type="ECO:0000256" key="11">
    <source>
        <dbReference type="ARBA" id="ARBA00023136"/>
    </source>
</evidence>
<evidence type="ECO:0000256" key="10">
    <source>
        <dbReference type="ARBA" id="ARBA00023065"/>
    </source>
</evidence>
<evidence type="ECO:0000256" key="3">
    <source>
        <dbReference type="ARBA" id="ARBA00022448"/>
    </source>
</evidence>
<evidence type="ECO:0000313" key="14">
    <source>
        <dbReference type="Proteomes" id="UP000010866"/>
    </source>
</evidence>
<feature type="transmembrane region" description="Helical" evidence="12">
    <location>
        <begin position="12"/>
        <end position="31"/>
    </location>
</feature>
<evidence type="ECO:0000256" key="1">
    <source>
        <dbReference type="ARBA" id="ARBA00004429"/>
    </source>
</evidence>
<keyword evidence="7 12" id="KW-0812">Transmembrane</keyword>
<feature type="transmembrane region" description="Helical" evidence="12">
    <location>
        <begin position="327"/>
        <end position="353"/>
    </location>
</feature>
<evidence type="ECO:0000256" key="7">
    <source>
        <dbReference type="ARBA" id="ARBA00022692"/>
    </source>
</evidence>